<gene>
    <name evidence="2" type="ORF">KQJ23_02460</name>
</gene>
<dbReference type="Proteomes" id="UP000743001">
    <property type="component" value="Unassembled WGS sequence"/>
</dbReference>
<feature type="transmembrane region" description="Helical" evidence="1">
    <location>
        <begin position="38"/>
        <end position="56"/>
    </location>
</feature>
<accession>A0ABS6FL18</accession>
<sequence>MTTKEILKKHLVLMLVLGAIALVRPVMKITGVMDLLGQQFGSILMTVLISLIWLIVVLRKKVSSPVTILVGAGLSYALFAILLSGIVSPLLDGKLQGPLTNPLALVSIFTTNAVWGLLIGGIAKLLQPKH</sequence>
<comment type="caution">
    <text evidence="2">The sequence shown here is derived from an EMBL/GenBank/DDBJ whole genome shotgun (WGS) entry which is preliminary data.</text>
</comment>
<dbReference type="RefSeq" id="WP_216477102.1">
    <property type="nucleotide sequence ID" value="NZ_JAHLQJ010000002.1"/>
</dbReference>
<keyword evidence="1" id="KW-1133">Transmembrane helix</keyword>
<protein>
    <recommendedName>
        <fullName evidence="4">Phage holin family protein</fullName>
    </recommendedName>
</protein>
<evidence type="ECO:0008006" key="4">
    <source>
        <dbReference type="Google" id="ProtNLM"/>
    </source>
</evidence>
<feature type="transmembrane region" description="Helical" evidence="1">
    <location>
        <begin position="103"/>
        <end position="126"/>
    </location>
</feature>
<evidence type="ECO:0000313" key="3">
    <source>
        <dbReference type="Proteomes" id="UP000743001"/>
    </source>
</evidence>
<keyword evidence="1" id="KW-0472">Membrane</keyword>
<proteinExistence type="predicted"/>
<name>A0ABS6FL18_9BACL</name>
<reference evidence="2 3" key="1">
    <citation type="submission" date="2021-06" db="EMBL/GenBank/DDBJ databases">
        <authorList>
            <person name="Sun Q."/>
            <person name="Li D."/>
        </authorList>
    </citation>
    <scope>NUCLEOTIDE SEQUENCE [LARGE SCALE GENOMIC DNA]</scope>
    <source>
        <strain evidence="2 3">MSJ-6</strain>
    </source>
</reference>
<organism evidence="2 3">
    <name type="scientific">Paenibacillus brevis</name>
    <dbReference type="NCBI Taxonomy" id="2841508"/>
    <lineage>
        <taxon>Bacteria</taxon>
        <taxon>Bacillati</taxon>
        <taxon>Bacillota</taxon>
        <taxon>Bacilli</taxon>
        <taxon>Bacillales</taxon>
        <taxon>Paenibacillaceae</taxon>
        <taxon>Paenibacillus</taxon>
    </lineage>
</organism>
<evidence type="ECO:0000313" key="2">
    <source>
        <dbReference type="EMBL" id="MBU5670684.1"/>
    </source>
</evidence>
<feature type="transmembrane region" description="Helical" evidence="1">
    <location>
        <begin position="68"/>
        <end position="91"/>
    </location>
</feature>
<dbReference type="EMBL" id="JAHLQJ010000002">
    <property type="protein sequence ID" value="MBU5670684.1"/>
    <property type="molecule type" value="Genomic_DNA"/>
</dbReference>
<keyword evidence="1" id="KW-0812">Transmembrane</keyword>
<evidence type="ECO:0000256" key="1">
    <source>
        <dbReference type="SAM" id="Phobius"/>
    </source>
</evidence>
<keyword evidence="3" id="KW-1185">Reference proteome</keyword>